<dbReference type="EMBL" id="AP012279">
    <property type="protein sequence ID" value="BAL79474.1"/>
    <property type="molecule type" value="Genomic_DNA"/>
</dbReference>
<dbReference type="KEGG" id="brs:S23_62860"/>
<evidence type="ECO:0000313" key="3">
    <source>
        <dbReference type="EMBL" id="BAL79474.1"/>
    </source>
</evidence>
<keyword evidence="2" id="KW-0472">Membrane</keyword>
<keyword evidence="2" id="KW-1133">Transmembrane helix</keyword>
<feature type="compositionally biased region" description="Basic and acidic residues" evidence="1">
    <location>
        <begin position="239"/>
        <end position="252"/>
    </location>
</feature>
<keyword evidence="4" id="KW-1185">Reference proteome</keyword>
<sequence length="252" mass="27328">MNVAGALLLIFGFFLCISIAWATIGFVAMGLGLIFLQVAAKRPPIELEEKLVQPNFLDVSPNELAIPSKMASGIEHKERWELLLKSDSELASVATVLGRFGSQYVDQLARVYMAINRRELLPAILELILTAARLDAKQSEAAKLPGQLIICADNAEATTPVSPAARLPSSLLTGGACDAAEDGIMPSRVFEEVWDGHKTAIGEIATTSPVLDFDDQNNLKELFEKLASIEDNDNPFATPRDRPGGQDIIRKT</sequence>
<proteinExistence type="predicted"/>
<evidence type="ECO:0000256" key="2">
    <source>
        <dbReference type="SAM" id="Phobius"/>
    </source>
</evidence>
<accession>A0AAI8MJ89</accession>
<reference evidence="3 4" key="1">
    <citation type="journal article" date="2012" name="Microbes Environ.">
        <title>Complete genome sequence of Bradyrhizobium sp. S23321: insights into symbiosis evolution in soil oligotrophs.</title>
        <authorList>
            <person name="Okubo T."/>
            <person name="Tsukui T."/>
            <person name="Maita H."/>
            <person name="Okamoto S."/>
            <person name="Oshima K."/>
            <person name="Fujisawa T."/>
            <person name="Saito A."/>
            <person name="Futamata H."/>
            <person name="Hattori R."/>
            <person name="Shimomura Y."/>
            <person name="Haruta S."/>
            <person name="Morimoto S."/>
            <person name="Wang Y."/>
            <person name="Sakai Y."/>
            <person name="Hattori M."/>
            <person name="Aizawa S."/>
            <person name="Nagashima K.V.P."/>
            <person name="Masuda S."/>
            <person name="Hattori T."/>
            <person name="Yamashita A."/>
            <person name="Bao Z."/>
            <person name="Hayatsu M."/>
            <person name="Kajiya-Kanegae H."/>
            <person name="Yoshinaga I."/>
            <person name="Sakamoto K."/>
            <person name="Toyota K."/>
            <person name="Nakao M."/>
            <person name="Kohara M."/>
            <person name="Anda M."/>
            <person name="Niwa R."/>
            <person name="Jung-Hwan P."/>
            <person name="Sameshima-Saito R."/>
            <person name="Tokuda S."/>
            <person name="Yamamoto S."/>
            <person name="Yamamoto S."/>
            <person name="Yokoyama T."/>
            <person name="Akutsu T."/>
            <person name="Nakamura Y."/>
            <person name="Nakahira-Yanaka Y."/>
            <person name="Takada Hoshino Y."/>
            <person name="Hirakawa H."/>
            <person name="Mitsui H."/>
            <person name="Terasawa K."/>
            <person name="Itakura M."/>
            <person name="Sato S."/>
            <person name="Ikeda-Ohtsubo W."/>
            <person name="Sakakura N."/>
            <person name="Kaminuma E."/>
            <person name="Minamisawa K."/>
        </authorList>
    </citation>
    <scope>NUCLEOTIDE SEQUENCE [LARGE SCALE GENOMIC DNA]</scope>
    <source>
        <strain evidence="3 4">S23321</strain>
    </source>
</reference>
<protein>
    <submittedName>
        <fullName evidence="3">Uncharacterized protein</fullName>
    </submittedName>
</protein>
<feature type="region of interest" description="Disordered" evidence="1">
    <location>
        <begin position="230"/>
        <end position="252"/>
    </location>
</feature>
<feature type="transmembrane region" description="Helical" evidence="2">
    <location>
        <begin position="6"/>
        <end position="36"/>
    </location>
</feature>
<gene>
    <name evidence="3" type="ORF">S23_62860</name>
</gene>
<keyword evidence="2" id="KW-0812">Transmembrane</keyword>
<evidence type="ECO:0000256" key="1">
    <source>
        <dbReference type="SAM" id="MobiDB-lite"/>
    </source>
</evidence>
<name>A0AAI8MJ89_9BRAD</name>
<organism evidence="3 4">
    <name type="scientific">Bradyrhizobium cosmicum</name>
    <dbReference type="NCBI Taxonomy" id="1404864"/>
    <lineage>
        <taxon>Bacteria</taxon>
        <taxon>Pseudomonadati</taxon>
        <taxon>Pseudomonadota</taxon>
        <taxon>Alphaproteobacteria</taxon>
        <taxon>Hyphomicrobiales</taxon>
        <taxon>Nitrobacteraceae</taxon>
        <taxon>Bradyrhizobium</taxon>
    </lineage>
</organism>
<dbReference type="RefSeq" id="WP_015688737.1">
    <property type="nucleotide sequence ID" value="NC_017082.1"/>
</dbReference>
<evidence type="ECO:0000313" key="4">
    <source>
        <dbReference type="Proteomes" id="UP000007886"/>
    </source>
</evidence>
<dbReference type="AlphaFoldDB" id="A0AAI8MJ89"/>
<dbReference type="Proteomes" id="UP000007886">
    <property type="component" value="Chromosome"/>
</dbReference>